<dbReference type="Gene3D" id="3.30.1150.10">
    <property type="match status" value="1"/>
</dbReference>
<keyword evidence="1" id="KW-0732">Signal</keyword>
<dbReference type="AlphaFoldDB" id="A0A5B2W0F8"/>
<reference evidence="2 3" key="1">
    <citation type="submission" date="2019-09" db="EMBL/GenBank/DDBJ databases">
        <title>Salinarimonas rosea gen. nov., sp. nov., a new member of the a-2 subgroup of the Proteobacteria.</title>
        <authorList>
            <person name="Liu J."/>
        </authorList>
    </citation>
    <scope>NUCLEOTIDE SEQUENCE [LARGE SCALE GENOMIC DNA]</scope>
    <source>
        <strain evidence="2 3">BN140002</strain>
    </source>
</reference>
<evidence type="ECO:0000313" key="2">
    <source>
        <dbReference type="EMBL" id="KAA2243956.1"/>
    </source>
</evidence>
<keyword evidence="3" id="KW-1185">Reference proteome</keyword>
<dbReference type="OrthoDB" id="7997311at2"/>
<dbReference type="Proteomes" id="UP000323142">
    <property type="component" value="Unassembled WGS sequence"/>
</dbReference>
<gene>
    <name evidence="2" type="ORF">F0L46_01510</name>
</gene>
<evidence type="ECO:0000313" key="3">
    <source>
        <dbReference type="Proteomes" id="UP000323142"/>
    </source>
</evidence>
<proteinExistence type="predicted"/>
<accession>A0A5B2W0F8</accession>
<dbReference type="InterPro" id="IPR014587">
    <property type="entry name" value="UCP034077"/>
</dbReference>
<protein>
    <recommendedName>
        <fullName evidence="4">TonB C-terminal domain-containing protein</fullName>
    </recommendedName>
</protein>
<dbReference type="EMBL" id="VUOA01000005">
    <property type="protein sequence ID" value="KAA2243956.1"/>
    <property type="molecule type" value="Genomic_DNA"/>
</dbReference>
<dbReference type="PIRSF" id="PIRSF034077">
    <property type="entry name" value="UCP034077"/>
    <property type="match status" value="1"/>
</dbReference>
<evidence type="ECO:0008006" key="4">
    <source>
        <dbReference type="Google" id="ProtNLM"/>
    </source>
</evidence>
<dbReference type="RefSeq" id="WP_149815268.1">
    <property type="nucleotide sequence ID" value="NZ_VUOA01000005.1"/>
</dbReference>
<feature type="signal peptide" evidence="1">
    <location>
        <begin position="1"/>
        <end position="19"/>
    </location>
</feature>
<comment type="caution">
    <text evidence="2">The sequence shown here is derived from an EMBL/GenBank/DDBJ whole genome shotgun (WGS) entry which is preliminary data.</text>
</comment>
<name>A0A5B2W0F8_9HYPH</name>
<sequence>MSPALLLGAVLLAATPVQAERTVGTLRDLGPALTACWRAPPETDGSEVTVRFSLKRDGSLLGQPRITYSKLVGDSGRQRAFVSAALGALAECLPVRLSESLGGTIAGRPLTIRFGARGGVTAQQDSYIPLGGYYDE</sequence>
<reference evidence="2 3" key="2">
    <citation type="submission" date="2019-09" db="EMBL/GenBank/DDBJ databases">
        <authorList>
            <person name="Jin C."/>
        </authorList>
    </citation>
    <scope>NUCLEOTIDE SEQUENCE [LARGE SCALE GENOMIC DNA]</scope>
    <source>
        <strain evidence="2 3">BN140002</strain>
    </source>
</reference>
<feature type="chain" id="PRO_5022875229" description="TonB C-terminal domain-containing protein" evidence="1">
    <location>
        <begin position="20"/>
        <end position="136"/>
    </location>
</feature>
<organism evidence="2 3">
    <name type="scientific">Salinarimonas soli</name>
    <dbReference type="NCBI Taxonomy" id="1638099"/>
    <lineage>
        <taxon>Bacteria</taxon>
        <taxon>Pseudomonadati</taxon>
        <taxon>Pseudomonadota</taxon>
        <taxon>Alphaproteobacteria</taxon>
        <taxon>Hyphomicrobiales</taxon>
        <taxon>Salinarimonadaceae</taxon>
        <taxon>Salinarimonas</taxon>
    </lineage>
</organism>
<evidence type="ECO:0000256" key="1">
    <source>
        <dbReference type="SAM" id="SignalP"/>
    </source>
</evidence>